<evidence type="ECO:0000259" key="5">
    <source>
        <dbReference type="PROSITE" id="PS50887"/>
    </source>
</evidence>
<dbReference type="Gene3D" id="3.30.70.270">
    <property type="match status" value="1"/>
</dbReference>
<dbReference type="NCBIfam" id="TIGR00254">
    <property type="entry name" value="GGDEF"/>
    <property type="match status" value="1"/>
</dbReference>
<dbReference type="Pfam" id="PF00990">
    <property type="entry name" value="GGDEF"/>
    <property type="match status" value="1"/>
</dbReference>
<dbReference type="InterPro" id="IPR043128">
    <property type="entry name" value="Rev_trsase/Diguanyl_cyclase"/>
</dbReference>
<evidence type="ECO:0000256" key="2">
    <source>
        <dbReference type="ARBA" id="ARBA00034247"/>
    </source>
</evidence>
<dbReference type="Gene3D" id="3.30.450.20">
    <property type="entry name" value="PAS domain"/>
    <property type="match status" value="2"/>
</dbReference>
<proteinExistence type="predicted"/>
<dbReference type="Pfam" id="PF08447">
    <property type="entry name" value="PAS_3"/>
    <property type="match status" value="1"/>
</dbReference>
<dbReference type="EMBL" id="BMYK01000044">
    <property type="protein sequence ID" value="GHD03462.1"/>
    <property type="molecule type" value="Genomic_DNA"/>
</dbReference>
<evidence type="ECO:0000256" key="1">
    <source>
        <dbReference type="ARBA" id="ARBA00012528"/>
    </source>
</evidence>
<dbReference type="SUPFAM" id="SSF55785">
    <property type="entry name" value="PYP-like sensor domain (PAS domain)"/>
    <property type="match status" value="2"/>
</dbReference>
<dbReference type="RefSeq" id="WP_189690863.1">
    <property type="nucleotide sequence ID" value="NZ_BMYK01000044.1"/>
</dbReference>
<evidence type="ECO:0000313" key="6">
    <source>
        <dbReference type="EMBL" id="GHD03462.1"/>
    </source>
</evidence>
<comment type="catalytic activity">
    <reaction evidence="2">
        <text>2 GTP = 3',3'-c-di-GMP + 2 diphosphate</text>
        <dbReference type="Rhea" id="RHEA:24898"/>
        <dbReference type="ChEBI" id="CHEBI:33019"/>
        <dbReference type="ChEBI" id="CHEBI:37565"/>
        <dbReference type="ChEBI" id="CHEBI:58805"/>
        <dbReference type="EC" id="2.7.7.65"/>
    </reaction>
</comment>
<gene>
    <name evidence="6" type="ORF">GCM10007320_63560</name>
</gene>
<dbReference type="InterPro" id="IPR035965">
    <property type="entry name" value="PAS-like_dom_sf"/>
</dbReference>
<organism evidence="6 7">
    <name type="scientific">Pseudorhodoferax aquiterrae</name>
    <dbReference type="NCBI Taxonomy" id="747304"/>
    <lineage>
        <taxon>Bacteria</taxon>
        <taxon>Pseudomonadati</taxon>
        <taxon>Pseudomonadota</taxon>
        <taxon>Betaproteobacteria</taxon>
        <taxon>Burkholderiales</taxon>
        <taxon>Comamonadaceae</taxon>
    </lineage>
</organism>
<dbReference type="InterPro" id="IPR000014">
    <property type="entry name" value="PAS"/>
</dbReference>
<feature type="domain" description="PAC" evidence="4">
    <location>
        <begin position="332"/>
        <end position="386"/>
    </location>
</feature>
<dbReference type="PROSITE" id="PS50113">
    <property type="entry name" value="PAC"/>
    <property type="match status" value="1"/>
</dbReference>
<comment type="caution">
    <text evidence="6">The sequence shown here is derived from an EMBL/GenBank/DDBJ whole genome shotgun (WGS) entry which is preliminary data.</text>
</comment>
<accession>A0ABQ3GGP0</accession>
<name>A0ABQ3GGP0_9BURK</name>
<dbReference type="SMART" id="SM00091">
    <property type="entry name" value="PAS"/>
    <property type="match status" value="2"/>
</dbReference>
<sequence>MKDALLRAMGVAMDGLDVGLCAFDGEERARCWNTAFLEFFPEQLGNIQIGDTARDILRRFYERRLGKLSASSMERLVDEGLQRYRSQRTPYEFDHGGFRLRVVSIDAAVLGRIRLWKKVSTLSNGVAAPLPPAANSVTVDATNILDRLADGVAVVDPSDTIVWANAAFLGLYGFGTSAQAIGRRMQQILESAWGGNADDGALGEGLKLLNDRRHFVGFPFELQLPHGRCVRVVEQRAEGEGLSYLIHADVTSFRQQQASLARTEERYRLLAEYSQDIILYVVGATVTYASPALRDFLGWNDEDVVGKPVADFCHSEDALQVAKQLHALGERQEVDYRARALHRDGSYVWIEARARKLPDDRTGLPRFVINARAINARKAIEDELECAKHRLLELAMTDGLTGLANRRKLDEALELEFRRSQREGVPLAVMILDIDHFKMLNDAHGHQVGDAVLKRMAEILTTFPNRAGDLAARMGGEEFVLLLPGANYQQALSMAERVRETVQHTAFDPPVNVSVTVSIGVAAVDSHATDSGEQLVSLADGALYVAKRSGRNRVVSA</sequence>
<dbReference type="PANTHER" id="PTHR45138:SF9">
    <property type="entry name" value="DIGUANYLATE CYCLASE DGCM-RELATED"/>
    <property type="match status" value="1"/>
</dbReference>
<keyword evidence="7" id="KW-1185">Reference proteome</keyword>
<dbReference type="Proteomes" id="UP000626210">
    <property type="component" value="Unassembled WGS sequence"/>
</dbReference>
<evidence type="ECO:0000259" key="4">
    <source>
        <dbReference type="PROSITE" id="PS50113"/>
    </source>
</evidence>
<dbReference type="InterPro" id="IPR000700">
    <property type="entry name" value="PAS-assoc_C"/>
</dbReference>
<evidence type="ECO:0000313" key="7">
    <source>
        <dbReference type="Proteomes" id="UP000626210"/>
    </source>
</evidence>
<dbReference type="SMART" id="SM00267">
    <property type="entry name" value="GGDEF"/>
    <property type="match status" value="1"/>
</dbReference>
<dbReference type="InterPro" id="IPR029787">
    <property type="entry name" value="Nucleotide_cyclase"/>
</dbReference>
<dbReference type="InterPro" id="IPR050469">
    <property type="entry name" value="Diguanylate_Cyclase"/>
</dbReference>
<dbReference type="InterPro" id="IPR013655">
    <property type="entry name" value="PAS_fold_3"/>
</dbReference>
<evidence type="ECO:0000259" key="3">
    <source>
        <dbReference type="PROSITE" id="PS50112"/>
    </source>
</evidence>
<dbReference type="SUPFAM" id="SSF55073">
    <property type="entry name" value="Nucleotide cyclase"/>
    <property type="match status" value="1"/>
</dbReference>
<protein>
    <recommendedName>
        <fullName evidence="1">diguanylate cyclase</fullName>
        <ecNumber evidence="1">2.7.7.65</ecNumber>
    </recommendedName>
</protein>
<dbReference type="PANTHER" id="PTHR45138">
    <property type="entry name" value="REGULATORY COMPONENTS OF SENSORY TRANSDUCTION SYSTEM"/>
    <property type="match status" value="1"/>
</dbReference>
<dbReference type="NCBIfam" id="TIGR00229">
    <property type="entry name" value="sensory_box"/>
    <property type="match status" value="1"/>
</dbReference>
<dbReference type="CDD" id="cd01949">
    <property type="entry name" value="GGDEF"/>
    <property type="match status" value="1"/>
</dbReference>
<feature type="domain" description="GGDEF" evidence="5">
    <location>
        <begin position="425"/>
        <end position="557"/>
    </location>
</feature>
<reference evidence="7" key="1">
    <citation type="journal article" date="2019" name="Int. J. Syst. Evol. Microbiol.">
        <title>The Global Catalogue of Microorganisms (GCM) 10K type strain sequencing project: providing services to taxonomists for standard genome sequencing and annotation.</title>
        <authorList>
            <consortium name="The Broad Institute Genomics Platform"/>
            <consortium name="The Broad Institute Genome Sequencing Center for Infectious Disease"/>
            <person name="Wu L."/>
            <person name="Ma J."/>
        </authorList>
    </citation>
    <scope>NUCLEOTIDE SEQUENCE [LARGE SCALE GENOMIC DNA]</scope>
    <source>
        <strain evidence="7">KCTC 23314</strain>
    </source>
</reference>
<dbReference type="EC" id="2.7.7.65" evidence="1"/>
<feature type="domain" description="PAS" evidence="3">
    <location>
        <begin position="263"/>
        <end position="332"/>
    </location>
</feature>
<dbReference type="InterPro" id="IPR000160">
    <property type="entry name" value="GGDEF_dom"/>
</dbReference>
<dbReference type="PROSITE" id="PS50112">
    <property type="entry name" value="PAS"/>
    <property type="match status" value="1"/>
</dbReference>
<dbReference type="PROSITE" id="PS50887">
    <property type="entry name" value="GGDEF"/>
    <property type="match status" value="1"/>
</dbReference>
<dbReference type="CDD" id="cd00130">
    <property type="entry name" value="PAS"/>
    <property type="match status" value="2"/>
</dbReference>
<dbReference type="Pfam" id="PF12860">
    <property type="entry name" value="PAS_7"/>
    <property type="match status" value="2"/>
</dbReference>